<dbReference type="SUPFAM" id="SSF53335">
    <property type="entry name" value="S-adenosyl-L-methionine-dependent methyltransferases"/>
    <property type="match status" value="1"/>
</dbReference>
<keyword evidence="3" id="KW-1185">Reference proteome</keyword>
<keyword evidence="1" id="KW-0175">Coiled coil</keyword>
<dbReference type="GO" id="GO:0008757">
    <property type="term" value="F:S-adenosylmethionine-dependent methyltransferase activity"/>
    <property type="evidence" value="ECO:0007669"/>
    <property type="project" value="UniProtKB-ARBA"/>
</dbReference>
<organism evidence="2 3">
    <name type="scientific">Xylaria bambusicola</name>
    <dbReference type="NCBI Taxonomy" id="326684"/>
    <lineage>
        <taxon>Eukaryota</taxon>
        <taxon>Fungi</taxon>
        <taxon>Dikarya</taxon>
        <taxon>Ascomycota</taxon>
        <taxon>Pezizomycotina</taxon>
        <taxon>Sordariomycetes</taxon>
        <taxon>Xylariomycetidae</taxon>
        <taxon>Xylariales</taxon>
        <taxon>Xylariaceae</taxon>
        <taxon>Xylaria</taxon>
    </lineage>
</organism>
<dbReference type="PANTHER" id="PTHR14614:SF132">
    <property type="entry name" value="PROTEIN-LYSINE METHYLTRANSFERASE C42C1.13"/>
    <property type="match status" value="1"/>
</dbReference>
<sequence length="421" mass="45890">MHYIRLLRPAKILSSTKGLVISILFTITTDLGDSFLCPEDGSIDLIAAVGDPAAGPVGSSAALLREAKTCRYKWKTGMRVLDANFALAPGLKKELVNCRFSIYPVQQRPRKTSTLLGALHVGDVLPWRVDSNPTLKMGVVMPATFEFVDGICSTVSIRTLGLGMRRSAREGGENDESLNLQFEEDIGESIARHIWDAGVVTSAYLADACSSPESIRQVLPIKRDTFNVLELGSGVGILGITIASILPEAAVAQEQRLRNARVLLTDLEEAEERARSNIAKAEAVLAIDHAEGANVNIEYENLDWDEGLEGRFGSLVSATPWDLIALSDCTYNVDSLPALVGTLSALHHLKEHHLDQENNGPVKSSVLLATKPRHSSEEALFELLDDQSWTYRVVKDIPLPKIGEEDEVVQVYLLQKGALMG</sequence>
<feature type="coiled-coil region" evidence="1">
    <location>
        <begin position="250"/>
        <end position="284"/>
    </location>
</feature>
<comment type="caution">
    <text evidence="2">The sequence shown here is derived from an EMBL/GenBank/DDBJ whole genome shotgun (WGS) entry which is preliminary data.</text>
</comment>
<dbReference type="InterPro" id="IPR029063">
    <property type="entry name" value="SAM-dependent_MTases_sf"/>
</dbReference>
<dbReference type="Gene3D" id="3.40.50.150">
    <property type="entry name" value="Vaccinia Virus protein VP39"/>
    <property type="match status" value="1"/>
</dbReference>
<protein>
    <submittedName>
        <fullName evidence="2">Uncharacterized protein</fullName>
    </submittedName>
</protein>
<dbReference type="PANTHER" id="PTHR14614">
    <property type="entry name" value="HEPATOCELLULAR CARCINOMA-ASSOCIATED ANTIGEN"/>
    <property type="match status" value="1"/>
</dbReference>
<dbReference type="Proteomes" id="UP001305414">
    <property type="component" value="Unassembled WGS sequence"/>
</dbReference>
<dbReference type="EMBL" id="JAWHQM010000002">
    <property type="protein sequence ID" value="KAK5625289.1"/>
    <property type="molecule type" value="Genomic_DNA"/>
</dbReference>
<dbReference type="InterPro" id="IPR019410">
    <property type="entry name" value="Methyltransf_16"/>
</dbReference>
<dbReference type="AlphaFoldDB" id="A0AAN7UFN1"/>
<evidence type="ECO:0000313" key="2">
    <source>
        <dbReference type="EMBL" id="KAK5625289.1"/>
    </source>
</evidence>
<name>A0AAN7UFN1_9PEZI</name>
<evidence type="ECO:0000313" key="3">
    <source>
        <dbReference type="Proteomes" id="UP001305414"/>
    </source>
</evidence>
<reference evidence="2 3" key="1">
    <citation type="submission" date="2023-10" db="EMBL/GenBank/DDBJ databases">
        <title>Draft genome sequence of Xylaria bambusicola isolate GMP-LS, the root and basal stem rot pathogen of sugarcane in Indonesia.</title>
        <authorList>
            <person name="Selvaraj P."/>
            <person name="Muralishankar V."/>
            <person name="Muruganantham S."/>
            <person name="Sp S."/>
            <person name="Haryani S."/>
            <person name="Lau K.J.X."/>
            <person name="Naqvi N.I."/>
        </authorList>
    </citation>
    <scope>NUCLEOTIDE SEQUENCE [LARGE SCALE GENOMIC DNA]</scope>
    <source>
        <strain evidence="2">GMP-LS</strain>
    </source>
</reference>
<gene>
    <name evidence="2" type="ORF">RRF57_001005</name>
</gene>
<dbReference type="Pfam" id="PF10294">
    <property type="entry name" value="Methyltransf_16"/>
    <property type="match status" value="1"/>
</dbReference>
<proteinExistence type="predicted"/>
<dbReference type="GO" id="GO:0005829">
    <property type="term" value="C:cytosol"/>
    <property type="evidence" value="ECO:0007669"/>
    <property type="project" value="TreeGrafter"/>
</dbReference>
<evidence type="ECO:0000256" key="1">
    <source>
        <dbReference type="SAM" id="Coils"/>
    </source>
</evidence>
<accession>A0AAN7UFN1</accession>